<dbReference type="PROSITE" id="PS50887">
    <property type="entry name" value="GGDEF"/>
    <property type="match status" value="1"/>
</dbReference>
<dbReference type="SUPFAM" id="SSF55073">
    <property type="entry name" value="Nucleotide cyclase"/>
    <property type="match status" value="1"/>
</dbReference>
<dbReference type="EMBL" id="JAHBAY010000003">
    <property type="protein sequence ID" value="MBT0768828.1"/>
    <property type="molecule type" value="Genomic_DNA"/>
</dbReference>
<comment type="caution">
    <text evidence="2">The sequence shown here is derived from an EMBL/GenBank/DDBJ whole genome shotgun (WGS) entry which is preliminary data.</text>
</comment>
<evidence type="ECO:0000313" key="2">
    <source>
        <dbReference type="EMBL" id="MBT0768828.1"/>
    </source>
</evidence>
<sequence>MEGHGVMEADRPRDDLAPRTGLAAELAALDEVVGFDPGRALLTAQQLQARAEALGDHDATVSALLWQAEGHQRNGDPARSASIVNHVRDDLTPLNPEHMVRAAWLMSRVHTDLGDRPTALEMVMDAVTAFTDDVPRRLRTRVLIKVGDLLDELGAHEDSLIWYGRAEEMAAGDGRMHMLVVNNRAYGALEAGAAEEALAQARLLMALSTRYQRPLNADALDTVARIHLLRRDPEAAVLTARQAVDAAQQMETKVADALPEYLLTLATAQRELGSTEVAAATLERARSLCGEDFAHTKARILEEEAEVQAALGDYKAAFETHKAFHAAVQKQLSQQREAQARARQTIYETITAREEAARYREEARRDPLTGLRNRLFVEERLPGLLEDWRPGAGVLSVALLDLDHFKSVNDTFSHEVGDEVLRIVARLLEAAAQMPGPGSFAARLGGEELLLILLTDDRESAHRVVDGLRTSVEQYAWTTITPGRIVTLSGGLACAVPGDTRSSLMARADSQLYAAKSAGRNRICTD</sequence>
<dbReference type="InterPro" id="IPR011990">
    <property type="entry name" value="TPR-like_helical_dom_sf"/>
</dbReference>
<dbReference type="Gene3D" id="1.25.40.10">
    <property type="entry name" value="Tetratricopeptide repeat domain"/>
    <property type="match status" value="1"/>
</dbReference>
<keyword evidence="2" id="KW-0548">Nucleotidyltransferase</keyword>
<dbReference type="GO" id="GO:0052621">
    <property type="term" value="F:diguanylate cyclase activity"/>
    <property type="evidence" value="ECO:0007669"/>
    <property type="project" value="UniProtKB-EC"/>
</dbReference>
<dbReference type="PANTHER" id="PTHR45138:SF9">
    <property type="entry name" value="DIGUANYLATE CYCLASE DGCM-RELATED"/>
    <property type="match status" value="1"/>
</dbReference>
<dbReference type="Pfam" id="PF00990">
    <property type="entry name" value="GGDEF"/>
    <property type="match status" value="1"/>
</dbReference>
<protein>
    <submittedName>
        <fullName evidence="2">Diguanylate cyclase</fullName>
        <ecNumber evidence="2">2.7.7.65</ecNumber>
    </submittedName>
</protein>
<keyword evidence="3" id="KW-1185">Reference proteome</keyword>
<keyword evidence="2" id="KW-0808">Transferase</keyword>
<dbReference type="Proteomes" id="UP001197247">
    <property type="component" value="Unassembled WGS sequence"/>
</dbReference>
<dbReference type="EC" id="2.7.7.65" evidence="2"/>
<dbReference type="PANTHER" id="PTHR45138">
    <property type="entry name" value="REGULATORY COMPONENTS OF SENSORY TRANSDUCTION SYSTEM"/>
    <property type="match status" value="1"/>
</dbReference>
<dbReference type="InterPro" id="IPR029787">
    <property type="entry name" value="Nucleotide_cyclase"/>
</dbReference>
<evidence type="ECO:0000313" key="3">
    <source>
        <dbReference type="Proteomes" id="UP001197247"/>
    </source>
</evidence>
<dbReference type="SMART" id="SM00267">
    <property type="entry name" value="GGDEF"/>
    <property type="match status" value="1"/>
</dbReference>
<name>A0ABS5TCM3_9ACTN</name>
<accession>A0ABS5TCM3</accession>
<dbReference type="InterPro" id="IPR050469">
    <property type="entry name" value="Diguanylate_Cyclase"/>
</dbReference>
<evidence type="ECO:0000259" key="1">
    <source>
        <dbReference type="PROSITE" id="PS50887"/>
    </source>
</evidence>
<reference evidence="2 3" key="1">
    <citation type="submission" date="2021-05" db="EMBL/GenBank/DDBJ databases">
        <title>Kineosporia and Streptomyces sp. nov. two new marine actinobacteria isolated from Coral.</title>
        <authorList>
            <person name="Buangrab K."/>
            <person name="Sutthacheep M."/>
            <person name="Yeemin T."/>
            <person name="Harunari E."/>
            <person name="Igarashi Y."/>
            <person name="Kanchanasin P."/>
            <person name="Tanasupawat S."/>
            <person name="Phongsopitanun W."/>
        </authorList>
    </citation>
    <scope>NUCLEOTIDE SEQUENCE [LARGE SCALE GENOMIC DNA]</scope>
    <source>
        <strain evidence="2 3">J2-2</strain>
    </source>
</reference>
<proteinExistence type="predicted"/>
<feature type="domain" description="GGDEF" evidence="1">
    <location>
        <begin position="393"/>
        <end position="526"/>
    </location>
</feature>
<dbReference type="Gene3D" id="3.30.70.270">
    <property type="match status" value="1"/>
</dbReference>
<dbReference type="CDD" id="cd01949">
    <property type="entry name" value="GGDEF"/>
    <property type="match status" value="1"/>
</dbReference>
<dbReference type="InterPro" id="IPR000160">
    <property type="entry name" value="GGDEF_dom"/>
</dbReference>
<dbReference type="InterPro" id="IPR043128">
    <property type="entry name" value="Rev_trsase/Diguanyl_cyclase"/>
</dbReference>
<dbReference type="RefSeq" id="WP_214155133.1">
    <property type="nucleotide sequence ID" value="NZ_JAHBAY010000003.1"/>
</dbReference>
<organism evidence="2 3">
    <name type="scientific">Kineosporia corallincola</name>
    <dbReference type="NCBI Taxonomy" id="2835133"/>
    <lineage>
        <taxon>Bacteria</taxon>
        <taxon>Bacillati</taxon>
        <taxon>Actinomycetota</taxon>
        <taxon>Actinomycetes</taxon>
        <taxon>Kineosporiales</taxon>
        <taxon>Kineosporiaceae</taxon>
        <taxon>Kineosporia</taxon>
    </lineage>
</organism>
<dbReference type="SUPFAM" id="SSF48452">
    <property type="entry name" value="TPR-like"/>
    <property type="match status" value="2"/>
</dbReference>
<dbReference type="NCBIfam" id="TIGR00254">
    <property type="entry name" value="GGDEF"/>
    <property type="match status" value="1"/>
</dbReference>
<gene>
    <name evidence="2" type="ORF">KIH74_07815</name>
</gene>